<protein>
    <submittedName>
        <fullName evidence="1">Uncharacterized protein</fullName>
    </submittedName>
</protein>
<comment type="caution">
    <text evidence="1">The sequence shown here is derived from an EMBL/GenBank/DDBJ whole genome shotgun (WGS) entry which is preliminary data.</text>
</comment>
<gene>
    <name evidence="1" type="ORF">AG0111_0g12940</name>
</gene>
<name>A0ACB6F357_9PLEO</name>
<sequence length="106" mass="11742">MSRKAEPEEEMTELPSEHCTLGQSGRRKNNALQQARLEDKGLDASATVTNPPDQDRLTLFPKEFRRASQGRNIPQSKIGDTTCAAASHPTWWSYGASLPTMVELLS</sequence>
<evidence type="ECO:0000313" key="1">
    <source>
        <dbReference type="EMBL" id="KAB2098812.1"/>
    </source>
</evidence>
<proteinExistence type="predicted"/>
<accession>A0ACB6F357</accession>
<dbReference type="Proteomes" id="UP000293547">
    <property type="component" value="Unassembled WGS sequence"/>
</dbReference>
<evidence type="ECO:0000313" key="2">
    <source>
        <dbReference type="Proteomes" id="UP000293547"/>
    </source>
</evidence>
<reference evidence="1 2" key="1">
    <citation type="journal article" date="2019" name="bioRxiv">
        <title>Genomics, evolutionary history and diagnostics of the Alternaria alternata species group including apple and Asian pear pathotypes.</title>
        <authorList>
            <person name="Armitage A.D."/>
            <person name="Cockerton H.M."/>
            <person name="Sreenivasaprasad S."/>
            <person name="Woodhall J.W."/>
            <person name="Lane C.R."/>
            <person name="Harrison R.J."/>
            <person name="Clarkson J.P."/>
        </authorList>
    </citation>
    <scope>NUCLEOTIDE SEQUENCE [LARGE SCALE GENOMIC DNA]</scope>
    <source>
        <strain evidence="1 2">FERA 650</strain>
    </source>
</reference>
<dbReference type="EMBL" id="PDWZ02000021">
    <property type="protein sequence ID" value="KAB2098812.1"/>
    <property type="molecule type" value="Genomic_DNA"/>
</dbReference>
<organism evidence="1 2">
    <name type="scientific">Alternaria gaisen</name>
    <dbReference type="NCBI Taxonomy" id="167740"/>
    <lineage>
        <taxon>Eukaryota</taxon>
        <taxon>Fungi</taxon>
        <taxon>Dikarya</taxon>
        <taxon>Ascomycota</taxon>
        <taxon>Pezizomycotina</taxon>
        <taxon>Dothideomycetes</taxon>
        <taxon>Pleosporomycetidae</taxon>
        <taxon>Pleosporales</taxon>
        <taxon>Pleosporineae</taxon>
        <taxon>Pleosporaceae</taxon>
        <taxon>Alternaria</taxon>
        <taxon>Alternaria sect. Alternaria</taxon>
    </lineage>
</organism>
<keyword evidence="2" id="KW-1185">Reference proteome</keyword>